<dbReference type="SUPFAM" id="SSF52255">
    <property type="entry name" value="N5-CAIR mutase (phosphoribosylaminoimidazole carboxylase, PurE)"/>
    <property type="match status" value="1"/>
</dbReference>
<dbReference type="Pfam" id="PF00731">
    <property type="entry name" value="AIRC"/>
    <property type="match status" value="1"/>
</dbReference>
<dbReference type="GO" id="GO:0006189">
    <property type="term" value="P:'de novo' IMP biosynthetic process"/>
    <property type="evidence" value="ECO:0007669"/>
    <property type="project" value="InterPro"/>
</dbReference>
<dbReference type="PANTHER" id="PTHR43064:SF1">
    <property type="entry name" value="SLL1489 PROTEIN"/>
    <property type="match status" value="1"/>
</dbReference>
<dbReference type="InterPro" id="IPR039476">
    <property type="entry name" value="P2CMN_synthase_LarB"/>
</dbReference>
<dbReference type="OrthoDB" id="9782511at2"/>
<dbReference type="AlphaFoldDB" id="A0A5A8F4Q5"/>
<dbReference type="NCBIfam" id="NF033503">
    <property type="entry name" value="LarB"/>
    <property type="match status" value="1"/>
</dbReference>
<comment type="caution">
    <text evidence="2">The sequence shown here is derived from an EMBL/GenBank/DDBJ whole genome shotgun (WGS) entry which is preliminary data.</text>
</comment>
<reference evidence="2 3" key="1">
    <citation type="submission" date="2019-06" db="EMBL/GenBank/DDBJ databases">
        <title>Genomic insights into carbon and energy metabolism of Deferribacter autotrophicus revealed new metabolic traits in the phylum Deferribacteres.</title>
        <authorList>
            <person name="Slobodkin A.I."/>
            <person name="Slobodkina G.B."/>
            <person name="Allioux M."/>
            <person name="Alain K."/>
            <person name="Jebbar M."/>
            <person name="Shadrin V."/>
            <person name="Kublanov I.V."/>
            <person name="Toshchakov S.V."/>
            <person name="Bonch-Osmolovskaya E.A."/>
        </authorList>
    </citation>
    <scope>NUCLEOTIDE SEQUENCE [LARGE SCALE GENOMIC DNA]</scope>
    <source>
        <strain evidence="2 3">SL50</strain>
    </source>
</reference>
<evidence type="ECO:0000259" key="1">
    <source>
        <dbReference type="SMART" id="SM01001"/>
    </source>
</evidence>
<sequence length="256" mass="28116">MNKDILRILEELKSGKLDSIAAAQKIEEKFILNHDEFHIDTHRRERLGFDEVIYGKEKTINQLESIIKLYLEKDLRFFCTGLDNLKIDTLTKQFGSNVTFCRKSGTAKNFEYPPCKFKKTVGIITAGSSDAKVAYEAHETLKVLGVAAKTYIDVGVAGIHRFFKYSEDLKKHTVLIVIAGMEGALSSVVGGLFPQPIIAVPTSVGYGTALGGFTPLFAMLTSCANGITVVNIDNGFGAAMAAFRIINCLPEAQNDR</sequence>
<dbReference type="Gene3D" id="3.40.50.1970">
    <property type="match status" value="1"/>
</dbReference>
<dbReference type="GO" id="GO:0016787">
    <property type="term" value="F:hydrolase activity"/>
    <property type="evidence" value="ECO:0007669"/>
    <property type="project" value="InterPro"/>
</dbReference>
<dbReference type="EMBL" id="VFJB01000003">
    <property type="protein sequence ID" value="KAA0258947.1"/>
    <property type="molecule type" value="Genomic_DNA"/>
</dbReference>
<dbReference type="SMART" id="SM01001">
    <property type="entry name" value="AIRC"/>
    <property type="match status" value="1"/>
</dbReference>
<dbReference type="PANTHER" id="PTHR43064">
    <property type="entry name" value="PHOSPHORIBOSYLAMINOIMIDAZOLE CARBOXYLASE-RELATED"/>
    <property type="match status" value="1"/>
</dbReference>
<evidence type="ECO:0000313" key="2">
    <source>
        <dbReference type="EMBL" id="KAA0258947.1"/>
    </source>
</evidence>
<accession>A0A5A8F4Q5</accession>
<proteinExistence type="predicted"/>
<keyword evidence="3" id="KW-1185">Reference proteome</keyword>
<feature type="domain" description="PurE" evidence="1">
    <location>
        <begin position="119"/>
        <end position="251"/>
    </location>
</feature>
<protein>
    <submittedName>
        <fullName evidence="2">Nickel pincer cofactor biosynthesis protein LarB</fullName>
    </submittedName>
</protein>
<gene>
    <name evidence="2" type="primary">larB</name>
    <name evidence="2" type="ORF">FHQ18_03085</name>
</gene>
<dbReference type="RefSeq" id="WP_149265707.1">
    <property type="nucleotide sequence ID" value="NZ_VFJB01000003.1"/>
</dbReference>
<evidence type="ECO:0000313" key="3">
    <source>
        <dbReference type="Proteomes" id="UP000322876"/>
    </source>
</evidence>
<dbReference type="InterPro" id="IPR000031">
    <property type="entry name" value="PurE_dom"/>
</dbReference>
<name>A0A5A8F4Q5_9BACT</name>
<dbReference type="Proteomes" id="UP000322876">
    <property type="component" value="Unassembled WGS sequence"/>
</dbReference>
<organism evidence="2 3">
    <name type="scientific">Deferribacter autotrophicus</name>
    <dbReference type="NCBI Taxonomy" id="500465"/>
    <lineage>
        <taxon>Bacteria</taxon>
        <taxon>Pseudomonadati</taxon>
        <taxon>Deferribacterota</taxon>
        <taxon>Deferribacteres</taxon>
        <taxon>Deferribacterales</taxon>
        <taxon>Deferribacteraceae</taxon>
        <taxon>Deferribacter</taxon>
    </lineage>
</organism>